<dbReference type="EMBL" id="OKQU01000001">
    <property type="protein sequence ID" value="SPE07075.1"/>
    <property type="molecule type" value="Genomic_DNA"/>
</dbReference>
<dbReference type="PROSITE" id="PS51704">
    <property type="entry name" value="GP_PDE"/>
    <property type="match status" value="1"/>
</dbReference>
<dbReference type="RefSeq" id="WP_072613390.1">
    <property type="nucleotide sequence ID" value="NZ_AP017935.1"/>
</dbReference>
<feature type="domain" description="GP-PDE" evidence="2">
    <location>
        <begin position="305"/>
        <end position="533"/>
    </location>
</feature>
<dbReference type="GO" id="GO:0006629">
    <property type="term" value="P:lipid metabolic process"/>
    <property type="evidence" value="ECO:0007669"/>
    <property type="project" value="InterPro"/>
</dbReference>
<sequence>MKRIKLNTLFKWVVALFIYNLVAKIIIYFAQKTLPDFYRVDTSSLTSLTDSASKYLGSLLGIIAVYIVLWFMFAGIVLHFLRRSWGEESEKHFIRQLLSYKLHISIAAFIILMIPLVEFGLKVPFAQYLALPKTFVDTVSGFWANTTFTVCYLVLILLLIKFRHISYFAIYQDYSLLDAIRTSAREGMTSAILLFLKSIIRLVVASGICFALLYFVQLFADTFFDVNNRRLIANVLLAITSALMYVITAYILNLYVALLTTDHKKDSETKLRGSSIFLQGLMLIAIGAGSTLLSGNYFISPREKYLVIAHKGVSYPNAVPNSLIALKKTIATHPDYIEIDIQPTKDGVYVLTHNTKIKTVSGDTLDISKTNWSTLKTKKVAEDGHQFYLTSFSKYIDLANNKKQKLLVELKLNQTVTDEQLKQFVAKYGKQMKENKSEIQSMNQNVIKRIYQYTSLTTGLLSPVKNTVDGNKISKFYAIEYSKVDAHLSNQIRHHNKDLYSWTVNDKLDVETAYMIGVNGVITDKPRETRTILKNISERLTYRRAFISMILNQQSDI</sequence>
<dbReference type="PANTHER" id="PTHR46211:SF8">
    <property type="entry name" value="PHOSPHODIESTERASE"/>
    <property type="match status" value="1"/>
</dbReference>
<dbReference type="KEGG" id="lsu:A6B45_03590"/>
<evidence type="ECO:0000259" key="2">
    <source>
        <dbReference type="PROSITE" id="PS51704"/>
    </source>
</evidence>
<accession>A0A2N9KAH7</accession>
<dbReference type="PANTHER" id="PTHR46211">
    <property type="entry name" value="GLYCEROPHOSPHORYL DIESTER PHOSPHODIESTERASE"/>
    <property type="match status" value="1"/>
</dbReference>
<dbReference type="InterPro" id="IPR017946">
    <property type="entry name" value="PLC-like_Pdiesterase_TIM-brl"/>
</dbReference>
<name>A0A2N9KAH7_9LACO</name>
<gene>
    <name evidence="3" type="ORF">LES8486_00783</name>
    <name evidence="4" type="ORF">LES9216_00930</name>
</gene>
<dbReference type="GO" id="GO:0008081">
    <property type="term" value="F:phosphoric diester hydrolase activity"/>
    <property type="evidence" value="ECO:0007669"/>
    <property type="project" value="InterPro"/>
</dbReference>
<feature type="transmembrane region" description="Helical" evidence="1">
    <location>
        <begin position="102"/>
        <end position="121"/>
    </location>
</feature>
<feature type="transmembrane region" description="Helical" evidence="1">
    <location>
        <begin position="55"/>
        <end position="81"/>
    </location>
</feature>
<reference evidence="3 6" key="1">
    <citation type="submission" date="2018-02" db="EMBL/GenBank/DDBJ databases">
        <authorList>
            <person name="Rodrigo-Torres L."/>
            <person name="Arahal R. D."/>
            <person name="Lucena T."/>
        </authorList>
    </citation>
    <scope>NUCLEOTIDE SEQUENCE [LARGE SCALE GENOMIC DNA]</scope>
    <source>
        <strain evidence="3 6">CECT 8486</strain>
    </source>
</reference>
<feature type="transmembrane region" description="Helical" evidence="1">
    <location>
        <begin position="12"/>
        <end position="30"/>
    </location>
</feature>
<feature type="transmembrane region" description="Helical" evidence="1">
    <location>
        <begin position="276"/>
        <end position="299"/>
    </location>
</feature>
<keyword evidence="1" id="KW-1133">Transmembrane helix</keyword>
<feature type="transmembrane region" description="Helical" evidence="1">
    <location>
        <begin position="141"/>
        <end position="160"/>
    </location>
</feature>
<organism evidence="4 5">
    <name type="scientific">Leuconostoc suionicum</name>
    <dbReference type="NCBI Taxonomy" id="1511761"/>
    <lineage>
        <taxon>Bacteria</taxon>
        <taxon>Bacillati</taxon>
        <taxon>Bacillota</taxon>
        <taxon>Bacilli</taxon>
        <taxon>Lactobacillales</taxon>
        <taxon>Lactobacillaceae</taxon>
        <taxon>Leuconostoc</taxon>
    </lineage>
</organism>
<evidence type="ECO:0000313" key="5">
    <source>
        <dbReference type="Proteomes" id="UP000237923"/>
    </source>
</evidence>
<proteinExistence type="predicted"/>
<dbReference type="Proteomes" id="UP000237923">
    <property type="component" value="Unassembled WGS sequence"/>
</dbReference>
<protein>
    <submittedName>
        <fullName evidence="4">Glycerophosphoryl diester phosphodiesterase family protein</fullName>
    </submittedName>
</protein>
<keyword evidence="1" id="KW-0472">Membrane</keyword>
<dbReference type="Pfam" id="PF03009">
    <property type="entry name" value="GDPD"/>
    <property type="match status" value="1"/>
</dbReference>
<keyword evidence="1" id="KW-0812">Transmembrane</keyword>
<keyword evidence="6" id="KW-1185">Reference proteome</keyword>
<dbReference type="EMBL" id="OKQR01000001">
    <property type="protein sequence ID" value="SPD91796.1"/>
    <property type="molecule type" value="Genomic_DNA"/>
</dbReference>
<dbReference type="SUPFAM" id="SSF51695">
    <property type="entry name" value="PLC-like phosphodiesterases"/>
    <property type="match status" value="1"/>
</dbReference>
<feature type="transmembrane region" description="Helical" evidence="1">
    <location>
        <begin position="235"/>
        <end position="256"/>
    </location>
</feature>
<dbReference type="GeneID" id="99673861"/>
<dbReference type="Gene3D" id="3.20.20.190">
    <property type="entry name" value="Phosphatidylinositol (PI) phosphodiesterase"/>
    <property type="match status" value="1"/>
</dbReference>
<evidence type="ECO:0000313" key="4">
    <source>
        <dbReference type="EMBL" id="SPE07075.1"/>
    </source>
</evidence>
<dbReference type="InterPro" id="IPR030395">
    <property type="entry name" value="GP_PDE_dom"/>
</dbReference>
<evidence type="ECO:0000313" key="3">
    <source>
        <dbReference type="EMBL" id="SPD91796.1"/>
    </source>
</evidence>
<dbReference type="Proteomes" id="UP000239237">
    <property type="component" value="Unassembled WGS sequence"/>
</dbReference>
<dbReference type="AlphaFoldDB" id="A0A2N9KAH7"/>
<reference evidence="4 5" key="2">
    <citation type="submission" date="2018-02" db="EMBL/GenBank/DDBJ databases">
        <authorList>
            <person name="Cohen D.B."/>
            <person name="Kent A.D."/>
        </authorList>
    </citation>
    <scope>NUCLEOTIDE SEQUENCE [LARGE SCALE GENOMIC DNA]</scope>
    <source>
        <strain evidence="4 5">CECT 9216</strain>
    </source>
</reference>
<feature type="transmembrane region" description="Helical" evidence="1">
    <location>
        <begin position="191"/>
        <end position="215"/>
    </location>
</feature>
<evidence type="ECO:0000256" key="1">
    <source>
        <dbReference type="SAM" id="Phobius"/>
    </source>
</evidence>
<evidence type="ECO:0000313" key="6">
    <source>
        <dbReference type="Proteomes" id="UP000239237"/>
    </source>
</evidence>